<reference evidence="2" key="1">
    <citation type="submission" date="2022-08" db="EMBL/GenBank/DDBJ databases">
        <authorList>
            <person name="Gutierrez-Valencia J."/>
        </authorList>
    </citation>
    <scope>NUCLEOTIDE SEQUENCE</scope>
</reference>
<accession>A0AAV0P7S5</accession>
<evidence type="ECO:0000313" key="2">
    <source>
        <dbReference type="EMBL" id="CAI0466388.1"/>
    </source>
</evidence>
<dbReference type="Proteomes" id="UP001154282">
    <property type="component" value="Unassembled WGS sequence"/>
</dbReference>
<feature type="compositionally biased region" description="Basic and acidic residues" evidence="1">
    <location>
        <begin position="156"/>
        <end position="194"/>
    </location>
</feature>
<keyword evidence="3" id="KW-1185">Reference proteome</keyword>
<sequence>MSRLVLNSNNLFLLPVSDRTIRVLDPEWELNTQTITNDMVNWKQAGRVGNNSASTHRELQVFGTVIGGSKLEELSTELINLQAVTNREGYTVMYFNVGAGDMYLREGRSQVRRLNDLFDWSKYGVNVPTPVETVWDRFQQVTNGKLMVDNKGAAQKQKELEEKEKESERVRAEQDKQIDELKKQAKERDDRLAARDKQVASLKKALEALL</sequence>
<comment type="caution">
    <text evidence="2">The sequence shown here is derived from an EMBL/GenBank/DDBJ whole genome shotgun (WGS) entry which is preliminary data.</text>
</comment>
<name>A0AAV0P7S5_9ROSI</name>
<feature type="region of interest" description="Disordered" evidence="1">
    <location>
        <begin position="152"/>
        <end position="194"/>
    </location>
</feature>
<organism evidence="2 3">
    <name type="scientific">Linum tenue</name>
    <dbReference type="NCBI Taxonomy" id="586396"/>
    <lineage>
        <taxon>Eukaryota</taxon>
        <taxon>Viridiplantae</taxon>
        <taxon>Streptophyta</taxon>
        <taxon>Embryophyta</taxon>
        <taxon>Tracheophyta</taxon>
        <taxon>Spermatophyta</taxon>
        <taxon>Magnoliopsida</taxon>
        <taxon>eudicotyledons</taxon>
        <taxon>Gunneridae</taxon>
        <taxon>Pentapetalae</taxon>
        <taxon>rosids</taxon>
        <taxon>fabids</taxon>
        <taxon>Malpighiales</taxon>
        <taxon>Linaceae</taxon>
        <taxon>Linum</taxon>
    </lineage>
</organism>
<evidence type="ECO:0000313" key="3">
    <source>
        <dbReference type="Proteomes" id="UP001154282"/>
    </source>
</evidence>
<dbReference type="EMBL" id="CAMGYJ010000008">
    <property type="protein sequence ID" value="CAI0466388.1"/>
    <property type="molecule type" value="Genomic_DNA"/>
</dbReference>
<evidence type="ECO:0000256" key="1">
    <source>
        <dbReference type="SAM" id="MobiDB-lite"/>
    </source>
</evidence>
<gene>
    <name evidence="2" type="ORF">LITE_LOCUS37016</name>
</gene>
<protein>
    <submittedName>
        <fullName evidence="2">Uncharacterized protein</fullName>
    </submittedName>
</protein>
<proteinExistence type="predicted"/>
<dbReference type="AlphaFoldDB" id="A0AAV0P7S5"/>